<dbReference type="Proteomes" id="UP001498398">
    <property type="component" value="Unassembled WGS sequence"/>
</dbReference>
<organism evidence="2 3">
    <name type="scientific">Marasmiellus scandens</name>
    <dbReference type="NCBI Taxonomy" id="2682957"/>
    <lineage>
        <taxon>Eukaryota</taxon>
        <taxon>Fungi</taxon>
        <taxon>Dikarya</taxon>
        <taxon>Basidiomycota</taxon>
        <taxon>Agaricomycotina</taxon>
        <taxon>Agaricomycetes</taxon>
        <taxon>Agaricomycetidae</taxon>
        <taxon>Agaricales</taxon>
        <taxon>Marasmiineae</taxon>
        <taxon>Omphalotaceae</taxon>
        <taxon>Marasmiellus</taxon>
    </lineage>
</organism>
<feature type="region of interest" description="Disordered" evidence="1">
    <location>
        <begin position="18"/>
        <end position="105"/>
    </location>
</feature>
<comment type="caution">
    <text evidence="2">The sequence shown here is derived from an EMBL/GenBank/DDBJ whole genome shotgun (WGS) entry which is preliminary data.</text>
</comment>
<protein>
    <submittedName>
        <fullName evidence="2">Uncharacterized protein</fullName>
    </submittedName>
</protein>
<dbReference type="Gene3D" id="2.40.70.10">
    <property type="entry name" value="Acid Proteases"/>
    <property type="match status" value="1"/>
</dbReference>
<reference evidence="2 3" key="1">
    <citation type="submission" date="2024-01" db="EMBL/GenBank/DDBJ databases">
        <title>A draft genome for the cacao thread blight pathogen Marasmiellus scandens.</title>
        <authorList>
            <person name="Baruah I.K."/>
            <person name="Leung J."/>
            <person name="Bukari Y."/>
            <person name="Amoako-Attah I."/>
            <person name="Meinhardt L.W."/>
            <person name="Bailey B.A."/>
            <person name="Cohen S.P."/>
        </authorList>
    </citation>
    <scope>NUCLEOTIDE SEQUENCE [LARGE SCALE GENOMIC DNA]</scope>
    <source>
        <strain evidence="2 3">GH-19</strain>
    </source>
</reference>
<name>A0ABR1J6P6_9AGAR</name>
<proteinExistence type="predicted"/>
<dbReference type="CDD" id="cd00303">
    <property type="entry name" value="retropepsin_like"/>
    <property type="match status" value="1"/>
</dbReference>
<gene>
    <name evidence="2" type="ORF">VKT23_012338</name>
</gene>
<dbReference type="Pfam" id="PF13650">
    <property type="entry name" value="Asp_protease_2"/>
    <property type="match status" value="1"/>
</dbReference>
<feature type="compositionally biased region" description="Basic and acidic residues" evidence="1">
    <location>
        <begin position="397"/>
        <end position="413"/>
    </location>
</feature>
<feature type="region of interest" description="Disordered" evidence="1">
    <location>
        <begin position="386"/>
        <end position="413"/>
    </location>
</feature>
<dbReference type="InterPro" id="IPR021109">
    <property type="entry name" value="Peptidase_aspartic_dom_sf"/>
</dbReference>
<evidence type="ECO:0000313" key="2">
    <source>
        <dbReference type="EMBL" id="KAK7452233.1"/>
    </source>
</evidence>
<dbReference type="SUPFAM" id="SSF50630">
    <property type="entry name" value="Acid proteases"/>
    <property type="match status" value="1"/>
</dbReference>
<accession>A0ABR1J6P6</accession>
<sequence length="413" mass="46074">MTQKRVEVVVPSLSRKEKSKYIDATSKEQEKDKKGVRFDIPDPSSDEESESEVKETTSRPFSNVKPLDVRPITSKRPHRQSEPTIRIASKPGQSSKGKSYELKPPYHKPGLVKEIADRIMDGSINITVGELNQISPGVMKEFNRRTKNRKVPVKTLGTHMVEVRDEEDPSDMKIREEDLPITPQFYIDVNDMANSGDFEVLQEAEGDLPKGSVVQRDIVEQFQADVAHEDRKKVIIVATRSESLRSIYPVINNSDIQVECVLDGGSQIVSIATEVASALGLVWDPSVVIHMQSANGQLQPTKGLARNVPFRFGELIVYLQLHVIDTPPYQVLLGRPFDSLTESNIKNFANGDQDVTLTCPNTGLKCTIGTFARGQPKRIIPRSVEPILRDATQSGDPKSDAEVEHLKRDSSRN</sequence>
<evidence type="ECO:0000313" key="3">
    <source>
        <dbReference type="Proteomes" id="UP001498398"/>
    </source>
</evidence>
<evidence type="ECO:0000256" key="1">
    <source>
        <dbReference type="SAM" id="MobiDB-lite"/>
    </source>
</evidence>
<feature type="compositionally biased region" description="Basic and acidic residues" evidence="1">
    <location>
        <begin position="18"/>
        <end position="40"/>
    </location>
</feature>
<dbReference type="EMBL" id="JBANRG010000029">
    <property type="protein sequence ID" value="KAK7452233.1"/>
    <property type="molecule type" value="Genomic_DNA"/>
</dbReference>
<keyword evidence="3" id="KW-1185">Reference proteome</keyword>